<dbReference type="Pfam" id="PF14196">
    <property type="entry name" value="ATC_hydrolase"/>
    <property type="match status" value="1"/>
</dbReference>
<dbReference type="AlphaFoldDB" id="A0A7C9ILD1"/>
<evidence type="ECO:0008006" key="3">
    <source>
        <dbReference type="Google" id="ProtNLM"/>
    </source>
</evidence>
<dbReference type="EMBL" id="WVUD01000010">
    <property type="protein sequence ID" value="MYL83104.1"/>
    <property type="molecule type" value="Genomic_DNA"/>
</dbReference>
<sequence length="161" mass="17480">MGNAPETEVALLEKRRIEAAILADLYAVLTKRLGRDTALAVIEETVARSSFEAGKAFAAAAPHGPSLAHFVTVADLWRRGGALTIEDEQQTPDRVFFAVTRCRYVESYREMGLPEELVTRLSCQRDGAFAAGYSPCLVLSRPTTLAAGASGCPFTFTWNNP</sequence>
<comment type="caution">
    <text evidence="1">The sequence shown here is derived from an EMBL/GenBank/DDBJ whole genome shotgun (WGS) entry which is preliminary data.</text>
</comment>
<evidence type="ECO:0000313" key="1">
    <source>
        <dbReference type="EMBL" id="MYL83104.1"/>
    </source>
</evidence>
<dbReference type="OrthoDB" id="9805176at2"/>
<gene>
    <name evidence="1" type="ORF">GTA51_08135</name>
</gene>
<protein>
    <recommendedName>
        <fullName evidence="3">L-2-amino-thiazoline-4-carboxylic acid hydrolase</fullName>
    </recommendedName>
</protein>
<dbReference type="RefSeq" id="WP_160960161.1">
    <property type="nucleotide sequence ID" value="NZ_WVUD01000010.1"/>
</dbReference>
<reference evidence="1 2" key="1">
    <citation type="submission" date="2020-01" db="EMBL/GenBank/DDBJ databases">
        <title>Genome sequence of Desulfovibrio aerotolerans DSM 16695(T).</title>
        <authorList>
            <person name="Karnachuk O."/>
            <person name="Avakyan M."/>
            <person name="Mardanov A."/>
            <person name="Kadnikov V."/>
            <person name="Ravin N."/>
        </authorList>
    </citation>
    <scope>NUCLEOTIDE SEQUENCE [LARGE SCALE GENOMIC DNA]</scope>
    <source>
        <strain evidence="1 2">DSM 16695</strain>
    </source>
</reference>
<evidence type="ECO:0000313" key="2">
    <source>
        <dbReference type="Proteomes" id="UP000482487"/>
    </source>
</evidence>
<accession>A0A7C9ILD1</accession>
<organism evidence="1 2">
    <name type="scientific">Solidesulfovibrio aerotolerans</name>
    <dbReference type="NCBI Taxonomy" id="295255"/>
    <lineage>
        <taxon>Bacteria</taxon>
        <taxon>Pseudomonadati</taxon>
        <taxon>Thermodesulfobacteriota</taxon>
        <taxon>Desulfovibrionia</taxon>
        <taxon>Desulfovibrionales</taxon>
        <taxon>Desulfovibrionaceae</taxon>
        <taxon>Solidesulfovibrio</taxon>
    </lineage>
</organism>
<keyword evidence="2" id="KW-1185">Reference proteome</keyword>
<proteinExistence type="predicted"/>
<dbReference type="InterPro" id="IPR026002">
    <property type="entry name" value="ATC_hydrolase-like"/>
</dbReference>
<name>A0A7C9ILD1_9BACT</name>
<dbReference type="Proteomes" id="UP000482487">
    <property type="component" value="Unassembled WGS sequence"/>
</dbReference>